<comment type="caution">
    <text evidence="1">The sequence shown here is derived from an EMBL/GenBank/DDBJ whole genome shotgun (WGS) entry which is preliminary data.</text>
</comment>
<protein>
    <submittedName>
        <fullName evidence="1">Uncharacterized protein</fullName>
    </submittedName>
</protein>
<proteinExistence type="predicted"/>
<evidence type="ECO:0000313" key="1">
    <source>
        <dbReference type="EMBL" id="MPN22765.1"/>
    </source>
</evidence>
<reference evidence="1" key="1">
    <citation type="submission" date="2019-08" db="EMBL/GenBank/DDBJ databases">
        <authorList>
            <person name="Kucharzyk K."/>
            <person name="Murdoch R.W."/>
            <person name="Higgins S."/>
            <person name="Loffler F."/>
        </authorList>
    </citation>
    <scope>NUCLEOTIDE SEQUENCE</scope>
</reference>
<accession>A0A645G812</accession>
<name>A0A645G812_9ZZZZ</name>
<sequence>MPDGELVFQILQLSHLLDHPALILDLVEVFDDLLLRCNNVMPAFIQLYLQQMNNLNQVIVQGNGKESFLFLVQQLFNPMNKRRDIIPLLVK</sequence>
<dbReference type="EMBL" id="VSSQ01071077">
    <property type="protein sequence ID" value="MPN22765.1"/>
    <property type="molecule type" value="Genomic_DNA"/>
</dbReference>
<dbReference type="AlphaFoldDB" id="A0A645G812"/>
<organism evidence="1">
    <name type="scientific">bioreactor metagenome</name>
    <dbReference type="NCBI Taxonomy" id="1076179"/>
    <lineage>
        <taxon>unclassified sequences</taxon>
        <taxon>metagenomes</taxon>
        <taxon>ecological metagenomes</taxon>
    </lineage>
</organism>
<gene>
    <name evidence="1" type="ORF">SDC9_170149</name>
</gene>